<accession>A0A9P6DEH4</accession>
<protein>
    <submittedName>
        <fullName evidence="1">Uncharacterized protein</fullName>
    </submittedName>
</protein>
<organism evidence="1 2">
    <name type="scientific">Pleurotus eryngii</name>
    <name type="common">Boletus of the steppes</name>
    <dbReference type="NCBI Taxonomy" id="5323"/>
    <lineage>
        <taxon>Eukaryota</taxon>
        <taxon>Fungi</taxon>
        <taxon>Dikarya</taxon>
        <taxon>Basidiomycota</taxon>
        <taxon>Agaricomycotina</taxon>
        <taxon>Agaricomycetes</taxon>
        <taxon>Agaricomycetidae</taxon>
        <taxon>Agaricales</taxon>
        <taxon>Pleurotineae</taxon>
        <taxon>Pleurotaceae</taxon>
        <taxon>Pleurotus</taxon>
    </lineage>
</organism>
<dbReference type="Proteomes" id="UP000807025">
    <property type="component" value="Unassembled WGS sequence"/>
</dbReference>
<reference evidence="1" key="1">
    <citation type="submission" date="2020-11" db="EMBL/GenBank/DDBJ databases">
        <authorList>
            <consortium name="DOE Joint Genome Institute"/>
            <person name="Ahrendt S."/>
            <person name="Riley R."/>
            <person name="Andreopoulos W."/>
            <person name="Labutti K."/>
            <person name="Pangilinan J."/>
            <person name="Ruiz-Duenas F.J."/>
            <person name="Barrasa J.M."/>
            <person name="Sanchez-Garcia M."/>
            <person name="Camarero S."/>
            <person name="Miyauchi S."/>
            <person name="Serrano A."/>
            <person name="Linde D."/>
            <person name="Babiker R."/>
            <person name="Drula E."/>
            <person name="Ayuso-Fernandez I."/>
            <person name="Pacheco R."/>
            <person name="Padilla G."/>
            <person name="Ferreira P."/>
            <person name="Barriuso J."/>
            <person name="Kellner H."/>
            <person name="Castanera R."/>
            <person name="Alfaro M."/>
            <person name="Ramirez L."/>
            <person name="Pisabarro A.G."/>
            <person name="Kuo A."/>
            <person name="Tritt A."/>
            <person name="Lipzen A."/>
            <person name="He G."/>
            <person name="Yan M."/>
            <person name="Ng V."/>
            <person name="Cullen D."/>
            <person name="Martin F."/>
            <person name="Rosso M.-N."/>
            <person name="Henrissat B."/>
            <person name="Hibbett D."/>
            <person name="Martinez A.T."/>
            <person name="Grigoriev I.V."/>
        </authorList>
    </citation>
    <scope>NUCLEOTIDE SEQUENCE</scope>
    <source>
        <strain evidence="1">ATCC 90797</strain>
    </source>
</reference>
<evidence type="ECO:0000313" key="2">
    <source>
        <dbReference type="Proteomes" id="UP000807025"/>
    </source>
</evidence>
<name>A0A9P6DEH4_PLEER</name>
<dbReference type="EMBL" id="MU154600">
    <property type="protein sequence ID" value="KAF9492520.1"/>
    <property type="molecule type" value="Genomic_DNA"/>
</dbReference>
<proteinExistence type="predicted"/>
<comment type="caution">
    <text evidence="1">The sequence shown here is derived from an EMBL/GenBank/DDBJ whole genome shotgun (WGS) entry which is preliminary data.</text>
</comment>
<evidence type="ECO:0000313" key="1">
    <source>
        <dbReference type="EMBL" id="KAF9492520.1"/>
    </source>
</evidence>
<dbReference type="AlphaFoldDB" id="A0A9P6DEH4"/>
<sequence>MSYEPHFALSVVSFGANVSNDDSSMLKVLRHVHSSIGQRASASDGARHLFVAPLTS</sequence>
<gene>
    <name evidence="1" type="ORF">BDN71DRAFT_1509418</name>
</gene>
<keyword evidence="2" id="KW-1185">Reference proteome</keyword>